<proteinExistence type="predicted"/>
<dbReference type="Proteomes" id="UP000322307">
    <property type="component" value="Unassembled WGS sequence"/>
</dbReference>
<comment type="caution">
    <text evidence="2">The sequence shown here is derived from an EMBL/GenBank/DDBJ whole genome shotgun (WGS) entry which is preliminary data.</text>
</comment>
<evidence type="ECO:0000313" key="2">
    <source>
        <dbReference type="EMBL" id="TXJ52961.1"/>
    </source>
</evidence>
<sequence>MRKYLLLISLRKNITMKKHIIIFFITFISINYSLFAFTNLFYSYKDISYVDYTNFFFNNANNKYYIDIIDKNKLSLKIYVFGETKVLEKERINSLHIFGTNKTEEFGVPVAFMYVNYIRKIENCPFADDVSVALYQYDFLKQYKDDMETITDLYELCKDFTVIGAYFQSAPVFDSPRILVYTDSYIYNERRQRFQKDLLKAIGKWLKMK</sequence>
<keyword evidence="1" id="KW-0472">Membrane</keyword>
<name>A0A5C8FTW5_9SPIR</name>
<dbReference type="RefSeq" id="WP_147717315.1">
    <property type="nucleotide sequence ID" value="NZ_SAYE01000003.1"/>
</dbReference>
<keyword evidence="1" id="KW-1133">Transmembrane helix</keyword>
<dbReference type="EMBL" id="SAYE01000003">
    <property type="protein sequence ID" value="TXJ52961.1"/>
    <property type="molecule type" value="Genomic_DNA"/>
</dbReference>
<evidence type="ECO:0000313" key="3">
    <source>
        <dbReference type="Proteomes" id="UP000322307"/>
    </source>
</evidence>
<evidence type="ECO:0000256" key="1">
    <source>
        <dbReference type="SAM" id="Phobius"/>
    </source>
</evidence>
<dbReference type="AlphaFoldDB" id="A0A5C8FTW5"/>
<accession>A0A5C8FTW5</accession>
<organism evidence="2 3">
    <name type="scientific">Brachyspira aalborgi</name>
    <dbReference type="NCBI Taxonomy" id="29522"/>
    <lineage>
        <taxon>Bacteria</taxon>
        <taxon>Pseudomonadati</taxon>
        <taxon>Spirochaetota</taxon>
        <taxon>Spirochaetia</taxon>
        <taxon>Brachyspirales</taxon>
        <taxon>Brachyspiraceae</taxon>
        <taxon>Brachyspira</taxon>
    </lineage>
</organism>
<feature type="transmembrane region" description="Helical" evidence="1">
    <location>
        <begin position="20"/>
        <end position="42"/>
    </location>
</feature>
<reference evidence="2 3" key="1">
    <citation type="journal article" date="1992" name="Lakartidningen">
        <title>[Penicillin V and not amoxicillin is the first choice preparation in acute otitis].</title>
        <authorList>
            <person name="Kamme C."/>
            <person name="Lundgren K."/>
            <person name="Prellner K."/>
        </authorList>
    </citation>
    <scope>NUCLEOTIDE SEQUENCE [LARGE SCALE GENOMIC DNA]</scope>
    <source>
        <strain evidence="2 3">PC3939II</strain>
    </source>
</reference>
<keyword evidence="1" id="KW-0812">Transmembrane</keyword>
<protein>
    <submittedName>
        <fullName evidence="2">Uncharacterized protein</fullName>
    </submittedName>
</protein>
<gene>
    <name evidence="2" type="ORF">EPJ84_01095</name>
</gene>